<dbReference type="KEGG" id="rbg:BG454_14465"/>
<keyword evidence="2" id="KW-0808">Transferase</keyword>
<sequence>MIDHLVIRPFADTDSAHLWALLEPVFRAGETYAIDPAISREDALDWWCRGKHRAYVATVQDKVRGSYYICPNQQGGGAHVCNCGFVTGAEAQGQGIARAMIAHALETARAMGFRAMQFNCVVETNTRAVALWQRNGFEVVGRLPGAFRHPKQGYVDALVMYRML</sequence>
<dbReference type="Proteomes" id="UP000228948">
    <property type="component" value="Chromosome"/>
</dbReference>
<keyword evidence="3" id="KW-1185">Reference proteome</keyword>
<dbReference type="AlphaFoldDB" id="A0A2K8KGI9"/>
<name>A0A2K8KGI9_9RHOB</name>
<dbReference type="OrthoDB" id="9788300at2"/>
<dbReference type="RefSeq" id="WP_071481338.1">
    <property type="nucleotide sequence ID" value="NZ_CP024899.1"/>
</dbReference>
<evidence type="ECO:0000313" key="3">
    <source>
        <dbReference type="Proteomes" id="UP000228948"/>
    </source>
</evidence>
<accession>A0A2K8KGI9</accession>
<dbReference type="PROSITE" id="PS51186">
    <property type="entry name" value="GNAT"/>
    <property type="match status" value="1"/>
</dbReference>
<protein>
    <submittedName>
        <fullName evidence="2">N-acetyltransferase</fullName>
    </submittedName>
</protein>
<gene>
    <name evidence="2" type="ORF">BG454_14465</name>
</gene>
<dbReference type="InterPro" id="IPR052742">
    <property type="entry name" value="Mito_N-acetyltransferase"/>
</dbReference>
<dbReference type="EMBL" id="CP024899">
    <property type="protein sequence ID" value="ATX66875.1"/>
    <property type="molecule type" value="Genomic_DNA"/>
</dbReference>
<dbReference type="PANTHER" id="PTHR43138">
    <property type="entry name" value="ACETYLTRANSFERASE, GNAT FAMILY"/>
    <property type="match status" value="1"/>
</dbReference>
<evidence type="ECO:0000259" key="1">
    <source>
        <dbReference type="PROSITE" id="PS51186"/>
    </source>
</evidence>
<organism evidence="2 3">
    <name type="scientific">Roseinatronobacter bogoriensis subsp. barguzinensis</name>
    <dbReference type="NCBI Taxonomy" id="441209"/>
    <lineage>
        <taxon>Bacteria</taxon>
        <taxon>Pseudomonadati</taxon>
        <taxon>Pseudomonadota</taxon>
        <taxon>Alphaproteobacteria</taxon>
        <taxon>Rhodobacterales</taxon>
        <taxon>Paracoccaceae</taxon>
        <taxon>Roseinatronobacter</taxon>
    </lineage>
</organism>
<dbReference type="InterPro" id="IPR000182">
    <property type="entry name" value="GNAT_dom"/>
</dbReference>
<feature type="domain" description="N-acetyltransferase" evidence="1">
    <location>
        <begin position="5"/>
        <end position="164"/>
    </location>
</feature>
<dbReference type="Pfam" id="PF00583">
    <property type="entry name" value="Acetyltransf_1"/>
    <property type="match status" value="1"/>
</dbReference>
<proteinExistence type="predicted"/>
<dbReference type="SUPFAM" id="SSF55729">
    <property type="entry name" value="Acyl-CoA N-acyltransferases (Nat)"/>
    <property type="match status" value="1"/>
</dbReference>
<dbReference type="PANTHER" id="PTHR43138:SF1">
    <property type="entry name" value="N-ACETYLTRANSFERASE ACA1"/>
    <property type="match status" value="1"/>
</dbReference>
<reference evidence="2 3" key="1">
    <citation type="submission" date="2017-11" db="EMBL/GenBank/DDBJ databases">
        <title>Revised Sequence and Annotation of the Rhodobaca barguzinensis strain alga05 Genome.</title>
        <authorList>
            <person name="Kopejtka K."/>
            <person name="Tomasch J.M."/>
            <person name="Bunk B."/>
            <person name="Koblizek M."/>
        </authorList>
    </citation>
    <scope>NUCLEOTIDE SEQUENCE [LARGE SCALE GENOMIC DNA]</scope>
    <source>
        <strain evidence="3">alga05</strain>
    </source>
</reference>
<dbReference type="GO" id="GO:0016747">
    <property type="term" value="F:acyltransferase activity, transferring groups other than amino-acyl groups"/>
    <property type="evidence" value="ECO:0007669"/>
    <property type="project" value="InterPro"/>
</dbReference>
<dbReference type="STRING" id="441209.GCA_001870665_02675"/>
<evidence type="ECO:0000313" key="2">
    <source>
        <dbReference type="EMBL" id="ATX66875.1"/>
    </source>
</evidence>
<dbReference type="CDD" id="cd04301">
    <property type="entry name" value="NAT_SF"/>
    <property type="match status" value="1"/>
</dbReference>
<dbReference type="Gene3D" id="3.40.630.30">
    <property type="match status" value="1"/>
</dbReference>
<dbReference type="InterPro" id="IPR016181">
    <property type="entry name" value="Acyl_CoA_acyltransferase"/>
</dbReference>